<dbReference type="SUPFAM" id="SSF53613">
    <property type="entry name" value="Ribokinase-like"/>
    <property type="match status" value="1"/>
</dbReference>
<name>A0A106C015_SHEFR</name>
<protein>
    <submittedName>
        <fullName evidence="7">Ribokinase</fullName>
    </submittedName>
</protein>
<dbReference type="PANTHER" id="PTHR43085">
    <property type="entry name" value="HEXOKINASE FAMILY MEMBER"/>
    <property type="match status" value="1"/>
</dbReference>
<proteinExistence type="inferred from homology"/>
<dbReference type="GO" id="GO:0016301">
    <property type="term" value="F:kinase activity"/>
    <property type="evidence" value="ECO:0007669"/>
    <property type="project" value="UniProtKB-KW"/>
</dbReference>
<dbReference type="PROSITE" id="PS00584">
    <property type="entry name" value="PFKB_KINASES_2"/>
    <property type="match status" value="1"/>
</dbReference>
<gene>
    <name evidence="7" type="ORF">AWJ07_16575</name>
</gene>
<dbReference type="PANTHER" id="PTHR43085:SF1">
    <property type="entry name" value="PSEUDOURIDINE KINASE-RELATED"/>
    <property type="match status" value="1"/>
</dbReference>
<dbReference type="Gene3D" id="3.40.1190.20">
    <property type="match status" value="1"/>
</dbReference>
<dbReference type="AlphaFoldDB" id="A0A106C015"/>
<comment type="caution">
    <text evidence="7">The sequence shown here is derived from an EMBL/GenBank/DDBJ whole genome shotgun (WGS) entry which is preliminary data.</text>
</comment>
<dbReference type="EMBL" id="LRDC01000020">
    <property type="protein sequence ID" value="KVX01639.1"/>
    <property type="molecule type" value="Genomic_DNA"/>
</dbReference>
<dbReference type="CDD" id="cd01167">
    <property type="entry name" value="bac_FRK"/>
    <property type="match status" value="1"/>
</dbReference>
<sequence>MSKLLSFGEVLIDLLPVGHSGLVHEPIPGGAPANVAVGYAKLGGRSFFAGGISADNYGVMLQEALAAQGVDVSCLTLVPDAATATVLVSLDAQGERSFSFNRQSTADMLYREADFDAIDWSQIDIFHLCSNTFTEKAIFTVSLYGAKKAHKEQTLVSFDVNLRLSLWQDTRLLSARVEQCFGYTHLLKMSKEEALYLALERGVSFDDYLVFCIEQGVRLILVTNGAESVLCHSAEFSFELPVPKIVAIDTTAAGDSFVAGFLFELGRDEGYFTPGPLVQKLLNRVNVRTSAEFAIKCGAITCTTKGAFPALPVLEQVQSRIKFV</sequence>
<evidence type="ECO:0000256" key="4">
    <source>
        <dbReference type="ARBA" id="ARBA00022777"/>
    </source>
</evidence>
<organism evidence="7">
    <name type="scientific">Shewanella frigidimarina</name>
    <dbReference type="NCBI Taxonomy" id="56812"/>
    <lineage>
        <taxon>Bacteria</taxon>
        <taxon>Pseudomonadati</taxon>
        <taxon>Pseudomonadota</taxon>
        <taxon>Gammaproteobacteria</taxon>
        <taxon>Alteromonadales</taxon>
        <taxon>Shewanellaceae</taxon>
        <taxon>Shewanella</taxon>
    </lineage>
</organism>
<keyword evidence="3" id="KW-0547">Nucleotide-binding</keyword>
<evidence type="ECO:0000256" key="3">
    <source>
        <dbReference type="ARBA" id="ARBA00022741"/>
    </source>
</evidence>
<evidence type="ECO:0000313" key="7">
    <source>
        <dbReference type="EMBL" id="KVX01639.1"/>
    </source>
</evidence>
<dbReference type="InterPro" id="IPR050306">
    <property type="entry name" value="PfkB_Carbo_kinase"/>
</dbReference>
<evidence type="ECO:0000313" key="8">
    <source>
        <dbReference type="Proteomes" id="UP000055702"/>
    </source>
</evidence>
<dbReference type="Pfam" id="PF00294">
    <property type="entry name" value="PfkB"/>
    <property type="match status" value="1"/>
</dbReference>
<comment type="similarity">
    <text evidence="1">Belongs to the carbohydrate kinase PfkB family.</text>
</comment>
<keyword evidence="4 7" id="KW-0418">Kinase</keyword>
<dbReference type="InterPro" id="IPR011611">
    <property type="entry name" value="PfkB_dom"/>
</dbReference>
<evidence type="ECO:0000256" key="2">
    <source>
        <dbReference type="ARBA" id="ARBA00022679"/>
    </source>
</evidence>
<dbReference type="RefSeq" id="WP_059746044.1">
    <property type="nucleotide sequence ID" value="NZ_LRDC01000020.1"/>
</dbReference>
<dbReference type="InterPro" id="IPR029056">
    <property type="entry name" value="Ribokinase-like"/>
</dbReference>
<evidence type="ECO:0000256" key="5">
    <source>
        <dbReference type="ARBA" id="ARBA00022840"/>
    </source>
</evidence>
<feature type="domain" description="Carbohydrate kinase PfkB" evidence="6">
    <location>
        <begin position="1"/>
        <end position="310"/>
    </location>
</feature>
<keyword evidence="5" id="KW-0067">ATP-binding</keyword>
<keyword evidence="2" id="KW-0808">Transferase</keyword>
<dbReference type="GO" id="GO:0005524">
    <property type="term" value="F:ATP binding"/>
    <property type="evidence" value="ECO:0007669"/>
    <property type="project" value="UniProtKB-KW"/>
</dbReference>
<evidence type="ECO:0000259" key="6">
    <source>
        <dbReference type="Pfam" id="PF00294"/>
    </source>
</evidence>
<dbReference type="InterPro" id="IPR002173">
    <property type="entry name" value="Carboh/pur_kinase_PfkB_CS"/>
</dbReference>
<evidence type="ECO:0000256" key="1">
    <source>
        <dbReference type="ARBA" id="ARBA00010688"/>
    </source>
</evidence>
<accession>A0A106C015</accession>
<dbReference type="Proteomes" id="UP000055702">
    <property type="component" value="Unassembled WGS sequence"/>
</dbReference>
<reference evidence="7 8" key="1">
    <citation type="submission" date="2016-01" db="EMBL/GenBank/DDBJ databases">
        <title>Draft genome of the antarctic isolate Shewanella frigidimarina Ag06-30.</title>
        <authorList>
            <person name="Parmeciano Di Noto G."/>
            <person name="Vazquez S."/>
            <person name="Mac Cormack W."/>
            <person name="Iriarte A."/>
            <person name="Quiroga C."/>
        </authorList>
    </citation>
    <scope>NUCLEOTIDE SEQUENCE [LARGE SCALE GENOMIC DNA]</scope>
    <source>
        <strain evidence="7 8">Ag06-30</strain>
    </source>
</reference>